<keyword evidence="14" id="KW-1185">Reference proteome</keyword>
<dbReference type="InterPro" id="IPR029033">
    <property type="entry name" value="His_PPase_superfam"/>
</dbReference>
<evidence type="ECO:0000256" key="12">
    <source>
        <dbReference type="ARBA" id="ARBA00048336"/>
    </source>
</evidence>
<sequence length="285" mass="32945">MSWKYFKQAINVGCYSLGGLSLYYLISNEKYRKVHNSWISDLKPPTTKWDSNWDHRDPSALIKSSLPENPTLEQQNKYNDDLEKFQAKAVRHIILIRHGQYNTHALTDKGRILTELGREQAKISGLRLNELKIPITNFVMSTMTRAQETGIIILDQLVDKKFKIENCSLIEEGAPIPPEPKVGHWKPQNWQFFVDGSRIEAGFRKHFHRANPEQKEDSYTVLVCHANVIRYYVCRALQVTPEAWLRMSLHHASITWLSIYPVNGRVMLKLFGDCGHMPKKNLSTA</sequence>
<dbReference type="GO" id="GO:0004722">
    <property type="term" value="F:protein serine/threonine phosphatase activity"/>
    <property type="evidence" value="ECO:0007669"/>
    <property type="project" value="UniProtKB-EC"/>
</dbReference>
<evidence type="ECO:0000256" key="9">
    <source>
        <dbReference type="ARBA" id="ARBA00040722"/>
    </source>
</evidence>
<dbReference type="InterPro" id="IPR051021">
    <property type="entry name" value="Mito_Ser/Thr_phosphatase"/>
</dbReference>
<evidence type="ECO:0000256" key="6">
    <source>
        <dbReference type="ARBA" id="ARBA00037234"/>
    </source>
</evidence>
<evidence type="ECO:0000256" key="2">
    <source>
        <dbReference type="ARBA" id="ARBA00006717"/>
    </source>
</evidence>
<keyword evidence="5" id="KW-0378">Hydrolase</keyword>
<evidence type="ECO:0000256" key="11">
    <source>
        <dbReference type="ARBA" id="ARBA00047761"/>
    </source>
</evidence>
<dbReference type="OrthoDB" id="2118094at2759"/>
<keyword evidence="4" id="KW-0472">Membrane</keyword>
<dbReference type="EC" id="3.1.3.16" evidence="3"/>
<gene>
    <name evidence="13" type="ORF">CHIRRI_LOCUS9064</name>
</gene>
<dbReference type="PANTHER" id="PTHR20935">
    <property type="entry name" value="PHOSPHOGLYCERATE MUTASE-RELATED"/>
    <property type="match status" value="1"/>
</dbReference>
<dbReference type="SMART" id="SM00855">
    <property type="entry name" value="PGAM"/>
    <property type="match status" value="1"/>
</dbReference>
<dbReference type="CDD" id="cd07067">
    <property type="entry name" value="HP_PGM_like"/>
    <property type="match status" value="1"/>
</dbReference>
<dbReference type="Pfam" id="PF00300">
    <property type="entry name" value="His_Phos_1"/>
    <property type="match status" value="2"/>
</dbReference>
<evidence type="ECO:0000256" key="7">
    <source>
        <dbReference type="ARBA" id="ARBA00038605"/>
    </source>
</evidence>
<comment type="subunit">
    <text evidence="7">Interacts with Pk92B/ASK1.</text>
</comment>
<dbReference type="InterPro" id="IPR013078">
    <property type="entry name" value="His_Pase_superF_clade-1"/>
</dbReference>
<reference evidence="13" key="2">
    <citation type="submission" date="2022-10" db="EMBL/GenBank/DDBJ databases">
        <authorList>
            <consortium name="ENA_rothamsted_submissions"/>
            <consortium name="culmorum"/>
            <person name="King R."/>
        </authorList>
    </citation>
    <scope>NUCLEOTIDE SEQUENCE</scope>
</reference>
<dbReference type="Proteomes" id="UP001153620">
    <property type="component" value="Chromosome 2"/>
</dbReference>
<evidence type="ECO:0000313" key="14">
    <source>
        <dbReference type="Proteomes" id="UP001153620"/>
    </source>
</evidence>
<keyword evidence="4" id="KW-0496">Mitochondrion</keyword>
<dbReference type="GO" id="GO:0090141">
    <property type="term" value="P:positive regulation of mitochondrial fission"/>
    <property type="evidence" value="ECO:0007669"/>
    <property type="project" value="TreeGrafter"/>
</dbReference>
<comment type="similarity">
    <text evidence="2">Belongs to the phosphoglycerate mutase family. BPG-dependent PGAM subfamily.</text>
</comment>
<name>A0A9N9RWE8_9DIPT</name>
<evidence type="ECO:0000313" key="13">
    <source>
        <dbReference type="EMBL" id="CAG9806203.1"/>
    </source>
</evidence>
<evidence type="ECO:0000256" key="8">
    <source>
        <dbReference type="ARBA" id="ARBA00039765"/>
    </source>
</evidence>
<dbReference type="PANTHER" id="PTHR20935:SF0">
    <property type="entry name" value="SERINE_THREONINE-PROTEIN PHOSPHATASE PGAM5, MITOCHONDRIAL"/>
    <property type="match status" value="1"/>
</dbReference>
<comment type="catalytic activity">
    <reaction evidence="11">
        <text>O-phospho-L-seryl-[protein] + H2O = L-seryl-[protein] + phosphate</text>
        <dbReference type="Rhea" id="RHEA:20629"/>
        <dbReference type="Rhea" id="RHEA-COMP:9863"/>
        <dbReference type="Rhea" id="RHEA-COMP:11604"/>
        <dbReference type="ChEBI" id="CHEBI:15377"/>
        <dbReference type="ChEBI" id="CHEBI:29999"/>
        <dbReference type="ChEBI" id="CHEBI:43474"/>
        <dbReference type="ChEBI" id="CHEBI:83421"/>
        <dbReference type="EC" id="3.1.3.16"/>
    </reaction>
</comment>
<proteinExistence type="inferred from homology"/>
<evidence type="ECO:0000256" key="4">
    <source>
        <dbReference type="ARBA" id="ARBA00022787"/>
    </source>
</evidence>
<comment type="catalytic activity">
    <reaction evidence="12">
        <text>O-phospho-L-threonyl-[protein] + H2O = L-threonyl-[protein] + phosphate</text>
        <dbReference type="Rhea" id="RHEA:47004"/>
        <dbReference type="Rhea" id="RHEA-COMP:11060"/>
        <dbReference type="Rhea" id="RHEA-COMP:11605"/>
        <dbReference type="ChEBI" id="CHEBI:15377"/>
        <dbReference type="ChEBI" id="CHEBI:30013"/>
        <dbReference type="ChEBI" id="CHEBI:43474"/>
        <dbReference type="ChEBI" id="CHEBI:61977"/>
        <dbReference type="EC" id="3.1.3.16"/>
    </reaction>
</comment>
<evidence type="ECO:0000256" key="5">
    <source>
        <dbReference type="ARBA" id="ARBA00022801"/>
    </source>
</evidence>
<reference evidence="13" key="1">
    <citation type="submission" date="2022-01" db="EMBL/GenBank/DDBJ databases">
        <authorList>
            <person name="King R."/>
        </authorList>
    </citation>
    <scope>NUCLEOTIDE SEQUENCE</scope>
</reference>
<comment type="subcellular location">
    <subcellularLocation>
        <location evidence="1">Mitochondrion outer membrane</location>
    </subcellularLocation>
</comment>
<dbReference type="AlphaFoldDB" id="A0A9N9RWE8"/>
<evidence type="ECO:0000256" key="3">
    <source>
        <dbReference type="ARBA" id="ARBA00013081"/>
    </source>
</evidence>
<keyword evidence="4" id="KW-1000">Mitochondrion outer membrane</keyword>
<comment type="function">
    <text evidence="6">Displays phosphatase activity for serine/threonine residues, and dephosphorylates and activates Pk92B kinase. Has apparently no phosphoglycerate mutase activity.</text>
</comment>
<evidence type="ECO:0000256" key="1">
    <source>
        <dbReference type="ARBA" id="ARBA00004294"/>
    </source>
</evidence>
<accession>A0A9N9RWE8</accession>
<dbReference type="SUPFAM" id="SSF53254">
    <property type="entry name" value="Phosphoglycerate mutase-like"/>
    <property type="match status" value="1"/>
</dbReference>
<dbReference type="Gene3D" id="3.40.50.1240">
    <property type="entry name" value="Phosphoglycerate mutase-like"/>
    <property type="match status" value="1"/>
</dbReference>
<protein>
    <recommendedName>
        <fullName evidence="8">Serine/threonine-protein phosphatase PGAM5, mitochondrial</fullName>
        <ecNumber evidence="3">3.1.3.16</ecNumber>
    </recommendedName>
    <alternativeName>
        <fullName evidence="10">Phosphoglycerate mutase family member 5 homolog</fullName>
    </alternativeName>
    <alternativeName>
        <fullName evidence="9">Serine/threonine-protein phosphatase Pgam5, mitochondrial</fullName>
    </alternativeName>
</protein>
<evidence type="ECO:0000256" key="10">
    <source>
        <dbReference type="ARBA" id="ARBA00042520"/>
    </source>
</evidence>
<organism evidence="13 14">
    <name type="scientific">Chironomus riparius</name>
    <dbReference type="NCBI Taxonomy" id="315576"/>
    <lineage>
        <taxon>Eukaryota</taxon>
        <taxon>Metazoa</taxon>
        <taxon>Ecdysozoa</taxon>
        <taxon>Arthropoda</taxon>
        <taxon>Hexapoda</taxon>
        <taxon>Insecta</taxon>
        <taxon>Pterygota</taxon>
        <taxon>Neoptera</taxon>
        <taxon>Endopterygota</taxon>
        <taxon>Diptera</taxon>
        <taxon>Nematocera</taxon>
        <taxon>Chironomoidea</taxon>
        <taxon>Chironomidae</taxon>
        <taxon>Chironominae</taxon>
        <taxon>Chironomus</taxon>
    </lineage>
</organism>
<dbReference type="GO" id="GO:0005741">
    <property type="term" value="C:mitochondrial outer membrane"/>
    <property type="evidence" value="ECO:0007669"/>
    <property type="project" value="UniProtKB-SubCell"/>
</dbReference>
<dbReference type="EMBL" id="OU895878">
    <property type="protein sequence ID" value="CAG9806203.1"/>
    <property type="molecule type" value="Genomic_DNA"/>
</dbReference>